<accession>A0A8S0WHH7</accession>
<dbReference type="EMBL" id="LR746496">
    <property type="protein sequence ID" value="CAA7602712.1"/>
    <property type="molecule type" value="Genomic_DNA"/>
</dbReference>
<feature type="domain" description="RimM N-terminal" evidence="6">
    <location>
        <begin position="6"/>
        <end position="86"/>
    </location>
</feature>
<evidence type="ECO:0000256" key="1">
    <source>
        <dbReference type="ARBA" id="ARBA00022490"/>
    </source>
</evidence>
<keyword evidence="10" id="KW-1185">Reference proteome</keyword>
<dbReference type="Gene3D" id="2.30.30.240">
    <property type="entry name" value="PRC-barrel domain"/>
    <property type="match status" value="1"/>
</dbReference>
<evidence type="ECO:0000313" key="9">
    <source>
        <dbReference type="EMBL" id="CEJ06431.1"/>
    </source>
</evidence>
<reference evidence="8" key="2">
    <citation type="submission" date="2020-01" db="EMBL/GenBank/DDBJ databases">
        <authorList>
            <person name="Hornung B."/>
        </authorList>
    </citation>
    <scope>NUCLEOTIDE SEQUENCE</scope>
    <source>
        <strain evidence="8">PacBioINE</strain>
    </source>
</reference>
<name>A0A8S0WHH7_9FIRM</name>
<dbReference type="InterPro" id="IPR056792">
    <property type="entry name" value="PRC_RimM"/>
</dbReference>
<dbReference type="Proteomes" id="UP001071230">
    <property type="component" value="Unassembled WGS sequence"/>
</dbReference>
<proteinExistence type="inferred from homology"/>
<keyword evidence="4 5" id="KW-0143">Chaperone</keyword>
<dbReference type="GO" id="GO:0043022">
    <property type="term" value="F:ribosome binding"/>
    <property type="evidence" value="ECO:0007669"/>
    <property type="project" value="InterPro"/>
</dbReference>
<organism evidence="8">
    <name type="scientific">Acididesulfobacillus acetoxydans</name>
    <dbReference type="NCBI Taxonomy" id="1561005"/>
    <lineage>
        <taxon>Bacteria</taxon>
        <taxon>Bacillati</taxon>
        <taxon>Bacillota</taxon>
        <taxon>Clostridia</taxon>
        <taxon>Eubacteriales</taxon>
        <taxon>Peptococcaceae</taxon>
        <taxon>Acididesulfobacillus</taxon>
    </lineage>
</organism>
<dbReference type="EMBL" id="CDGJ01000027">
    <property type="protein sequence ID" value="CEJ06431.1"/>
    <property type="molecule type" value="Genomic_DNA"/>
</dbReference>
<comment type="function">
    <text evidence="5">An accessory protein needed during the final step in the assembly of 30S ribosomal subunit, possibly for assembly of the head region. Essential for efficient processing of 16S rRNA. May be needed both before and after RbfA during the maturation of 16S rRNA. It has affinity for free ribosomal 30S subunits but not for 70S ribosomes.</text>
</comment>
<evidence type="ECO:0000256" key="2">
    <source>
        <dbReference type="ARBA" id="ARBA00022517"/>
    </source>
</evidence>
<feature type="domain" description="Ribosome maturation factor RimM PRC barrel" evidence="7">
    <location>
        <begin position="98"/>
        <end position="163"/>
    </location>
</feature>
<gene>
    <name evidence="5" type="primary">rimM</name>
    <name evidence="9" type="ORF">DEACI_0879</name>
    <name evidence="8" type="ORF">DEACI_3391</name>
</gene>
<evidence type="ECO:0000256" key="5">
    <source>
        <dbReference type="HAMAP-Rule" id="MF_00014"/>
    </source>
</evidence>
<comment type="domain">
    <text evidence="5">The PRC barrel domain binds ribosomal protein uS19.</text>
</comment>
<comment type="subunit">
    <text evidence="5">Binds ribosomal protein uS19.</text>
</comment>
<evidence type="ECO:0000313" key="8">
    <source>
        <dbReference type="EMBL" id="CAA7602712.1"/>
    </source>
</evidence>
<comment type="similarity">
    <text evidence="5">Belongs to the RimM family.</text>
</comment>
<evidence type="ECO:0000259" key="7">
    <source>
        <dbReference type="Pfam" id="PF24986"/>
    </source>
</evidence>
<protein>
    <recommendedName>
        <fullName evidence="5">Ribosome maturation factor RimM</fullName>
    </recommendedName>
</protein>
<reference evidence="9" key="1">
    <citation type="submission" date="2014-11" db="EMBL/GenBank/DDBJ databases">
        <authorList>
            <person name="Hornung B.V."/>
        </authorList>
    </citation>
    <scope>NUCLEOTIDE SEQUENCE</scope>
    <source>
        <strain evidence="9">INE</strain>
    </source>
</reference>
<evidence type="ECO:0000256" key="3">
    <source>
        <dbReference type="ARBA" id="ARBA00022552"/>
    </source>
</evidence>
<dbReference type="PANTHER" id="PTHR33692">
    <property type="entry name" value="RIBOSOME MATURATION FACTOR RIMM"/>
    <property type="match status" value="1"/>
</dbReference>
<dbReference type="GO" id="GO:0005737">
    <property type="term" value="C:cytoplasm"/>
    <property type="evidence" value="ECO:0007669"/>
    <property type="project" value="UniProtKB-SubCell"/>
</dbReference>
<sequence>MNEVLIGEVLRPHGLQGEVKVYPITRDPGRFTKLKEVILMKGAARLYLTLRSVRVLPDFVYLAFDGVESAEEAEKLRGWQIGIDRSEVPPLQEGWYYFELEGMKVYQRGVCLGTLVQVLATGANDVYVVKGERGEFCVPALKSVVRNVDVAGRRMDVELPPGLLED</sequence>
<dbReference type="InterPro" id="IPR009000">
    <property type="entry name" value="Transl_B-barrel_sf"/>
</dbReference>
<dbReference type="InterPro" id="IPR011961">
    <property type="entry name" value="RimM"/>
</dbReference>
<dbReference type="KEGG" id="aacx:DEACI_3391"/>
<dbReference type="InterPro" id="IPR036976">
    <property type="entry name" value="RimM_N_sf"/>
</dbReference>
<comment type="subcellular location">
    <subcellularLocation>
        <location evidence="5">Cytoplasm</location>
    </subcellularLocation>
</comment>
<dbReference type="Gene3D" id="2.40.30.60">
    <property type="entry name" value="RimM"/>
    <property type="match status" value="1"/>
</dbReference>
<dbReference type="Pfam" id="PF24986">
    <property type="entry name" value="PRC_RimM"/>
    <property type="match status" value="1"/>
</dbReference>
<dbReference type="GO" id="GO:0042274">
    <property type="term" value="P:ribosomal small subunit biogenesis"/>
    <property type="evidence" value="ECO:0007669"/>
    <property type="project" value="UniProtKB-UniRule"/>
</dbReference>
<dbReference type="Pfam" id="PF01782">
    <property type="entry name" value="RimM"/>
    <property type="match status" value="1"/>
</dbReference>
<dbReference type="PANTHER" id="PTHR33692:SF1">
    <property type="entry name" value="RIBOSOME MATURATION FACTOR RIMM"/>
    <property type="match status" value="1"/>
</dbReference>
<dbReference type="HAMAP" id="MF_00014">
    <property type="entry name" value="Ribosome_mat_RimM"/>
    <property type="match status" value="1"/>
</dbReference>
<dbReference type="Proteomes" id="UP000836597">
    <property type="component" value="Chromosome"/>
</dbReference>
<keyword evidence="2 5" id="KW-0690">Ribosome biogenesis</keyword>
<keyword evidence="1 5" id="KW-0963">Cytoplasm</keyword>
<dbReference type="AlphaFoldDB" id="A0A8S0WHH7"/>
<dbReference type="GO" id="GO:0005840">
    <property type="term" value="C:ribosome"/>
    <property type="evidence" value="ECO:0007669"/>
    <property type="project" value="InterPro"/>
</dbReference>
<dbReference type="InterPro" id="IPR011033">
    <property type="entry name" value="PRC_barrel-like_sf"/>
</dbReference>
<dbReference type="SUPFAM" id="SSF50447">
    <property type="entry name" value="Translation proteins"/>
    <property type="match status" value="1"/>
</dbReference>
<dbReference type="SUPFAM" id="SSF50346">
    <property type="entry name" value="PRC-barrel domain"/>
    <property type="match status" value="1"/>
</dbReference>
<keyword evidence="3 5" id="KW-0698">rRNA processing</keyword>
<dbReference type="NCBIfam" id="TIGR02273">
    <property type="entry name" value="16S_RimM"/>
    <property type="match status" value="1"/>
</dbReference>
<dbReference type="GO" id="GO:0006364">
    <property type="term" value="P:rRNA processing"/>
    <property type="evidence" value="ECO:0007669"/>
    <property type="project" value="UniProtKB-UniRule"/>
</dbReference>
<evidence type="ECO:0000259" key="6">
    <source>
        <dbReference type="Pfam" id="PF01782"/>
    </source>
</evidence>
<evidence type="ECO:0000313" key="10">
    <source>
        <dbReference type="Proteomes" id="UP001071230"/>
    </source>
</evidence>
<dbReference type="InterPro" id="IPR002676">
    <property type="entry name" value="RimM_N"/>
</dbReference>
<evidence type="ECO:0000256" key="4">
    <source>
        <dbReference type="ARBA" id="ARBA00023186"/>
    </source>
</evidence>
<dbReference type="RefSeq" id="WP_240986038.1">
    <property type="nucleotide sequence ID" value="NZ_CDGJ01000027.1"/>
</dbReference>